<comment type="caution">
    <text evidence="1">The sequence shown here is derived from an EMBL/GenBank/DDBJ whole genome shotgun (WGS) entry which is preliminary data.</text>
</comment>
<keyword evidence="2" id="KW-1185">Reference proteome</keyword>
<dbReference type="EMBL" id="CM056810">
    <property type="protein sequence ID" value="KAJ8645860.1"/>
    <property type="molecule type" value="Genomic_DNA"/>
</dbReference>
<name>A0ACC2MKH5_PERAE</name>
<reference evidence="1 2" key="1">
    <citation type="journal article" date="2022" name="Hortic Res">
        <title>A haplotype resolved chromosomal level avocado genome allows analysis of novel avocado genes.</title>
        <authorList>
            <person name="Nath O."/>
            <person name="Fletcher S.J."/>
            <person name="Hayward A."/>
            <person name="Shaw L.M."/>
            <person name="Masouleh A.K."/>
            <person name="Furtado A."/>
            <person name="Henry R.J."/>
            <person name="Mitter N."/>
        </authorList>
    </citation>
    <scope>NUCLEOTIDE SEQUENCE [LARGE SCALE GENOMIC DNA]</scope>
    <source>
        <strain evidence="2">cv. Hass</strain>
    </source>
</reference>
<accession>A0ACC2MKH5</accession>
<sequence length="555" mass="57925">MEQGSKPQPSSSNHPSTASTSPKPQPSSSPNHPSTSSTTPIPQTSSSSHHPPHAGISSPTSPKSHPASSNHPSTAGILSSTPPIPHPSSSSRHPSTAGISYFTPPIPHPSSHRPSTAPIFYFTPPKPHPLPSNRPSTAPIFYFNPPKLHPSSSFSRPSTAGTFSYTPPKPHPSSSSNRPSTAGIFANTPPKPHPSSASSRPSSARSFAYTPPKPKPQPSSSSSSSEAPPARPPHVTGRSSNAPSPASRSLKRKYDQPLGWKSPPPAGASASSFSGPPVIPPSTCEMSPAAHVTGRSSDATFPASRSLKRKYDQPLGWKSPPPAGASPSSSFFGPPVIPPSTWIAGRGFTPYFITIASGEDVEGKIRTLAQQQRKCVVCIISAFGSLSCATLSPFLPAKQRKSVTKEGRFEILSLSGSYLHFEIEGGSQVTGGLSVCLSANDGSAFGGTVKGALKAAGPVQVTAASYVIDMDKDSSSVVITGASGPTIQGMMLPFAFRSTQDSSVIIPATKNDHDHNITGSRSMGQSQAMDAVHRSNVDEKLTGYRDRCKSDDSDD</sequence>
<proteinExistence type="predicted"/>
<gene>
    <name evidence="1" type="ORF">MRB53_007608</name>
</gene>
<dbReference type="Proteomes" id="UP001234297">
    <property type="component" value="Chromosome 2"/>
</dbReference>
<evidence type="ECO:0000313" key="1">
    <source>
        <dbReference type="EMBL" id="KAJ8645860.1"/>
    </source>
</evidence>
<organism evidence="1 2">
    <name type="scientific">Persea americana</name>
    <name type="common">Avocado</name>
    <dbReference type="NCBI Taxonomy" id="3435"/>
    <lineage>
        <taxon>Eukaryota</taxon>
        <taxon>Viridiplantae</taxon>
        <taxon>Streptophyta</taxon>
        <taxon>Embryophyta</taxon>
        <taxon>Tracheophyta</taxon>
        <taxon>Spermatophyta</taxon>
        <taxon>Magnoliopsida</taxon>
        <taxon>Magnoliidae</taxon>
        <taxon>Laurales</taxon>
        <taxon>Lauraceae</taxon>
        <taxon>Persea</taxon>
    </lineage>
</organism>
<protein>
    <submittedName>
        <fullName evidence="1">Uncharacterized protein</fullName>
    </submittedName>
</protein>
<evidence type="ECO:0000313" key="2">
    <source>
        <dbReference type="Proteomes" id="UP001234297"/>
    </source>
</evidence>